<feature type="region of interest" description="Disordered" evidence="1">
    <location>
        <begin position="1"/>
        <end position="39"/>
    </location>
</feature>
<dbReference type="Proteomes" id="UP000178570">
    <property type="component" value="Unassembled WGS sequence"/>
</dbReference>
<evidence type="ECO:0000256" key="1">
    <source>
        <dbReference type="SAM" id="MobiDB-lite"/>
    </source>
</evidence>
<sequence length="101" mass="11905">MIHDAGRPKNRNDQDGLETHSKGTKKEKPTMFTVKHDHDEPHLEQSFTIRWYKIVGDKKSWGALKMIQTVRANDLRDYSQRLLQKEVANEICEQMNELLEQ</sequence>
<name>A0A1G1XK02_9BACT</name>
<evidence type="ECO:0000313" key="2">
    <source>
        <dbReference type="EMBL" id="OGY40282.1"/>
    </source>
</evidence>
<evidence type="ECO:0000313" key="3">
    <source>
        <dbReference type="Proteomes" id="UP000178570"/>
    </source>
</evidence>
<protein>
    <submittedName>
        <fullName evidence="2">Uncharacterized protein</fullName>
    </submittedName>
</protein>
<comment type="caution">
    <text evidence="2">The sequence shown here is derived from an EMBL/GenBank/DDBJ whole genome shotgun (WGS) entry which is preliminary data.</text>
</comment>
<accession>A0A1G1XK02</accession>
<gene>
    <name evidence="2" type="ORF">A2570_03330</name>
</gene>
<organism evidence="2 3">
    <name type="scientific">Candidatus Brennerbacteria bacterium RIFOXYD1_FULL_41_16</name>
    <dbReference type="NCBI Taxonomy" id="1797529"/>
    <lineage>
        <taxon>Bacteria</taxon>
        <taxon>Candidatus Brenneribacteriota</taxon>
    </lineage>
</organism>
<reference evidence="2 3" key="1">
    <citation type="journal article" date="2016" name="Nat. Commun.">
        <title>Thousands of microbial genomes shed light on interconnected biogeochemical processes in an aquifer system.</title>
        <authorList>
            <person name="Anantharaman K."/>
            <person name="Brown C.T."/>
            <person name="Hug L.A."/>
            <person name="Sharon I."/>
            <person name="Castelle C.J."/>
            <person name="Probst A.J."/>
            <person name="Thomas B.C."/>
            <person name="Singh A."/>
            <person name="Wilkins M.J."/>
            <person name="Karaoz U."/>
            <person name="Brodie E.L."/>
            <person name="Williams K.H."/>
            <person name="Hubbard S.S."/>
            <person name="Banfield J.F."/>
        </authorList>
    </citation>
    <scope>NUCLEOTIDE SEQUENCE [LARGE SCALE GENOMIC DNA]</scope>
</reference>
<dbReference type="AlphaFoldDB" id="A0A1G1XK02"/>
<dbReference type="EMBL" id="MHHY01000009">
    <property type="protein sequence ID" value="OGY40282.1"/>
    <property type="molecule type" value="Genomic_DNA"/>
</dbReference>
<proteinExistence type="predicted"/>